<organism evidence="2 3">
    <name type="scientific">Lentzea albida</name>
    <dbReference type="NCBI Taxonomy" id="65499"/>
    <lineage>
        <taxon>Bacteria</taxon>
        <taxon>Bacillati</taxon>
        <taxon>Actinomycetota</taxon>
        <taxon>Actinomycetes</taxon>
        <taxon>Pseudonocardiales</taxon>
        <taxon>Pseudonocardiaceae</taxon>
        <taxon>Lentzea</taxon>
    </lineage>
</organism>
<dbReference type="EMBL" id="FOFV01000011">
    <property type="protein sequence ID" value="SER73484.1"/>
    <property type="molecule type" value="Genomic_DNA"/>
</dbReference>
<dbReference type="InterPro" id="IPR050266">
    <property type="entry name" value="AB_hydrolase_sf"/>
</dbReference>
<evidence type="ECO:0000259" key="1">
    <source>
        <dbReference type="Pfam" id="PF00561"/>
    </source>
</evidence>
<dbReference type="PRINTS" id="PR00111">
    <property type="entry name" value="ABHYDROLASE"/>
</dbReference>
<dbReference type="InterPro" id="IPR029058">
    <property type="entry name" value="AB_hydrolase_fold"/>
</dbReference>
<keyword evidence="3" id="KW-1185">Reference proteome</keyword>
<name>A0A1H9RLE0_9PSEU</name>
<dbReference type="GO" id="GO:0016020">
    <property type="term" value="C:membrane"/>
    <property type="evidence" value="ECO:0007669"/>
    <property type="project" value="TreeGrafter"/>
</dbReference>
<protein>
    <submittedName>
        <fullName evidence="2">Pimeloyl-ACP methyl ester carboxylesterase</fullName>
    </submittedName>
</protein>
<reference evidence="3" key="1">
    <citation type="submission" date="2016-10" db="EMBL/GenBank/DDBJ databases">
        <authorList>
            <person name="Varghese N."/>
            <person name="Submissions S."/>
        </authorList>
    </citation>
    <scope>NUCLEOTIDE SEQUENCE [LARGE SCALE GENOMIC DNA]</scope>
    <source>
        <strain evidence="3">DSM 44437</strain>
    </source>
</reference>
<accession>A0A1H9RLE0</accession>
<evidence type="ECO:0000313" key="3">
    <source>
        <dbReference type="Proteomes" id="UP000199503"/>
    </source>
</evidence>
<dbReference type="GO" id="GO:0046464">
    <property type="term" value="P:acylglycerol catabolic process"/>
    <property type="evidence" value="ECO:0007669"/>
    <property type="project" value="TreeGrafter"/>
</dbReference>
<dbReference type="Gene3D" id="3.40.50.1820">
    <property type="entry name" value="alpha/beta hydrolase"/>
    <property type="match status" value="1"/>
</dbReference>
<sequence length="276" mass="29446">MPIGQTALKIHYAGRGARMTTVTTPDGQLVSYVDHGGDGPVVLLLHSFLMDSSMWAPQVEAFGDRYRLVAVDERGHGGTPATGPFDHWDVARDALAVLDALEVDRAAVIGTSQGGFVALRMALLAPERVTALALLGTSGEPEDEQISAAYQQLAEVWIAQGPETVTEAVAKICLGEYDPSDWTPKWAAVEPDRLRLVMTALVGREGVLDRLAEVGVPVLVLHGTADLAYPVTKAEALVAALPRAELVLVEGGAHFLSLTHAADVNPHLERFLRAHA</sequence>
<dbReference type="PANTHER" id="PTHR43798">
    <property type="entry name" value="MONOACYLGLYCEROL LIPASE"/>
    <property type="match status" value="1"/>
</dbReference>
<dbReference type="PANTHER" id="PTHR43798:SF33">
    <property type="entry name" value="HYDROLASE, PUTATIVE (AFU_ORTHOLOGUE AFUA_2G14860)-RELATED"/>
    <property type="match status" value="1"/>
</dbReference>
<gene>
    <name evidence="2" type="ORF">SAMN04488000_111176</name>
</gene>
<dbReference type="InterPro" id="IPR000073">
    <property type="entry name" value="AB_hydrolase_1"/>
</dbReference>
<feature type="domain" description="AB hydrolase-1" evidence="1">
    <location>
        <begin position="40"/>
        <end position="260"/>
    </location>
</feature>
<proteinExistence type="predicted"/>
<dbReference type="SUPFAM" id="SSF53474">
    <property type="entry name" value="alpha/beta-Hydrolases"/>
    <property type="match status" value="1"/>
</dbReference>
<dbReference type="GO" id="GO:0047372">
    <property type="term" value="F:monoacylglycerol lipase activity"/>
    <property type="evidence" value="ECO:0007669"/>
    <property type="project" value="TreeGrafter"/>
</dbReference>
<dbReference type="STRING" id="65499.SAMN04488000_111176"/>
<dbReference type="AlphaFoldDB" id="A0A1H9RLE0"/>
<dbReference type="Proteomes" id="UP000199503">
    <property type="component" value="Unassembled WGS sequence"/>
</dbReference>
<dbReference type="Pfam" id="PF00561">
    <property type="entry name" value="Abhydrolase_1"/>
    <property type="match status" value="1"/>
</dbReference>
<evidence type="ECO:0000313" key="2">
    <source>
        <dbReference type="EMBL" id="SER73484.1"/>
    </source>
</evidence>